<dbReference type="Proteomes" id="UP000077755">
    <property type="component" value="Chromosome 1"/>
</dbReference>
<keyword evidence="1" id="KW-0812">Transmembrane</keyword>
<keyword evidence="1" id="KW-0472">Membrane</keyword>
<reference evidence="2" key="2">
    <citation type="submission" date="2022-03" db="EMBL/GenBank/DDBJ databases">
        <title>Draft title - Genomic analysis of global carrot germplasm unveils the trajectory of domestication and the origin of high carotenoid orange carrot.</title>
        <authorList>
            <person name="Iorizzo M."/>
            <person name="Ellison S."/>
            <person name="Senalik D."/>
            <person name="Macko-Podgorni A."/>
            <person name="Grzebelus D."/>
            <person name="Bostan H."/>
            <person name="Rolling W."/>
            <person name="Curaba J."/>
            <person name="Simon P."/>
        </authorList>
    </citation>
    <scope>NUCLEOTIDE SEQUENCE</scope>
    <source>
        <tissue evidence="2">Leaf</tissue>
    </source>
</reference>
<reference evidence="2" key="1">
    <citation type="journal article" date="2016" name="Nat. Genet.">
        <title>A high-quality carrot genome assembly provides new insights into carotenoid accumulation and asterid genome evolution.</title>
        <authorList>
            <person name="Iorizzo M."/>
            <person name="Ellison S."/>
            <person name="Senalik D."/>
            <person name="Zeng P."/>
            <person name="Satapoomin P."/>
            <person name="Huang J."/>
            <person name="Bowman M."/>
            <person name="Iovene M."/>
            <person name="Sanseverino W."/>
            <person name="Cavagnaro P."/>
            <person name="Yildiz M."/>
            <person name="Macko-Podgorni A."/>
            <person name="Moranska E."/>
            <person name="Grzebelus E."/>
            <person name="Grzebelus D."/>
            <person name="Ashrafi H."/>
            <person name="Zheng Z."/>
            <person name="Cheng S."/>
            <person name="Spooner D."/>
            <person name="Van Deynze A."/>
            <person name="Simon P."/>
        </authorList>
    </citation>
    <scope>NUCLEOTIDE SEQUENCE</scope>
    <source>
        <tissue evidence="2">Leaf</tissue>
    </source>
</reference>
<evidence type="ECO:0008006" key="4">
    <source>
        <dbReference type="Google" id="ProtNLM"/>
    </source>
</evidence>
<accession>A0AAF0WBA3</accession>
<keyword evidence="1" id="KW-1133">Transmembrane helix</keyword>
<dbReference type="PANTHER" id="PTHR33726">
    <property type="entry name" value="TRANSMEMBRANE PROTEIN"/>
    <property type="match status" value="1"/>
</dbReference>
<dbReference type="AlphaFoldDB" id="A0AAF0WBA3"/>
<proteinExistence type="predicted"/>
<keyword evidence="3" id="KW-1185">Reference proteome</keyword>
<feature type="transmembrane region" description="Helical" evidence="1">
    <location>
        <begin position="64"/>
        <end position="86"/>
    </location>
</feature>
<sequence length="92" mass="10468">MENNVGKEGSVGFMHLLKRVGKKSGGSFRRFGRWKKRWSFSRSSSSSSSSYSNSRLPRWFVNDVLFKIVSVFEGVVLVSTLCIFFLCCGCHF</sequence>
<organism evidence="2 3">
    <name type="scientific">Daucus carota subsp. sativus</name>
    <name type="common">Carrot</name>
    <dbReference type="NCBI Taxonomy" id="79200"/>
    <lineage>
        <taxon>Eukaryota</taxon>
        <taxon>Viridiplantae</taxon>
        <taxon>Streptophyta</taxon>
        <taxon>Embryophyta</taxon>
        <taxon>Tracheophyta</taxon>
        <taxon>Spermatophyta</taxon>
        <taxon>Magnoliopsida</taxon>
        <taxon>eudicotyledons</taxon>
        <taxon>Gunneridae</taxon>
        <taxon>Pentapetalae</taxon>
        <taxon>asterids</taxon>
        <taxon>campanulids</taxon>
        <taxon>Apiales</taxon>
        <taxon>Apiaceae</taxon>
        <taxon>Apioideae</taxon>
        <taxon>Scandiceae</taxon>
        <taxon>Daucinae</taxon>
        <taxon>Daucus</taxon>
        <taxon>Daucus sect. Daucus</taxon>
    </lineage>
</organism>
<name>A0AAF0WBA3_DAUCS</name>
<gene>
    <name evidence="2" type="ORF">DCAR_0104184</name>
</gene>
<evidence type="ECO:0000256" key="1">
    <source>
        <dbReference type="SAM" id="Phobius"/>
    </source>
</evidence>
<dbReference type="EMBL" id="CP093343">
    <property type="protein sequence ID" value="WOG84998.1"/>
    <property type="molecule type" value="Genomic_DNA"/>
</dbReference>
<evidence type="ECO:0000313" key="3">
    <source>
        <dbReference type="Proteomes" id="UP000077755"/>
    </source>
</evidence>
<dbReference type="PANTHER" id="PTHR33726:SF3">
    <property type="entry name" value="TRANSMEMBRANE PROTEIN"/>
    <property type="match status" value="1"/>
</dbReference>
<protein>
    <recommendedName>
        <fullName evidence="4">Transmembrane protein</fullName>
    </recommendedName>
</protein>
<evidence type="ECO:0000313" key="2">
    <source>
        <dbReference type="EMBL" id="WOG84998.1"/>
    </source>
</evidence>